<accession>A0ABN0X5I6</accession>
<dbReference type="PANTHER" id="PTHR42820:SF1">
    <property type="entry name" value="SHORT-CHAIN DEHYDROGENASE_REDUCTASE FAMILY PROTEIN"/>
    <property type="match status" value="1"/>
</dbReference>
<dbReference type="Proteomes" id="UP001501166">
    <property type="component" value="Unassembled WGS sequence"/>
</dbReference>
<dbReference type="EMBL" id="BAAACW010000036">
    <property type="protein sequence ID" value="GAA0355468.1"/>
    <property type="molecule type" value="Genomic_DNA"/>
</dbReference>
<dbReference type="PRINTS" id="PR00080">
    <property type="entry name" value="SDRFAMILY"/>
</dbReference>
<dbReference type="CDD" id="cd05233">
    <property type="entry name" value="SDR_c"/>
    <property type="match status" value="1"/>
</dbReference>
<dbReference type="InterPro" id="IPR002347">
    <property type="entry name" value="SDR_fam"/>
</dbReference>
<organism evidence="1 2">
    <name type="scientific">Alkalibacterium iburiense</name>
    <dbReference type="NCBI Taxonomy" id="290589"/>
    <lineage>
        <taxon>Bacteria</taxon>
        <taxon>Bacillati</taxon>
        <taxon>Bacillota</taxon>
        <taxon>Bacilli</taxon>
        <taxon>Lactobacillales</taxon>
        <taxon>Carnobacteriaceae</taxon>
        <taxon>Alkalibacterium</taxon>
    </lineage>
</organism>
<dbReference type="RefSeq" id="WP_343753791.1">
    <property type="nucleotide sequence ID" value="NZ_BAAACW010000036.1"/>
</dbReference>
<proteinExistence type="predicted"/>
<keyword evidence="2" id="KW-1185">Reference proteome</keyword>
<sequence length="251" mass="26621">MKRLQDKVAVITGAGAGMGRLGALHFAKEGAKVIVTDVDEESGKSVVKEVKDNGGEAAFIKTDVSQYEEVEAAVDFAVETFGTIDIMYNNAGLAKDGNVLDIDLEDYHNLINIDQHGVLYGIKAAANKMKDLNVKGVIINTASTWGIISYPNNIAYNMAKAAVIAATQTAGADLGAHGIRVVGTAPGTIKTDLLDGFSDEEVEGLFDKHMRKDGIEPQRVIDVVTFLASDESDAINGVVVPVDDGYTSFKG</sequence>
<dbReference type="Pfam" id="PF13561">
    <property type="entry name" value="adh_short_C2"/>
    <property type="match status" value="1"/>
</dbReference>
<dbReference type="SUPFAM" id="SSF51735">
    <property type="entry name" value="NAD(P)-binding Rossmann-fold domains"/>
    <property type="match status" value="1"/>
</dbReference>
<evidence type="ECO:0000313" key="2">
    <source>
        <dbReference type="Proteomes" id="UP001501166"/>
    </source>
</evidence>
<dbReference type="PRINTS" id="PR00081">
    <property type="entry name" value="GDHRDH"/>
</dbReference>
<dbReference type="InterPro" id="IPR036291">
    <property type="entry name" value="NAD(P)-bd_dom_sf"/>
</dbReference>
<reference evidence="1 2" key="1">
    <citation type="journal article" date="2019" name="Int. J. Syst. Evol. Microbiol.">
        <title>The Global Catalogue of Microorganisms (GCM) 10K type strain sequencing project: providing services to taxonomists for standard genome sequencing and annotation.</title>
        <authorList>
            <consortium name="The Broad Institute Genomics Platform"/>
            <consortium name="The Broad Institute Genome Sequencing Center for Infectious Disease"/>
            <person name="Wu L."/>
            <person name="Ma J."/>
        </authorList>
    </citation>
    <scope>NUCLEOTIDE SEQUENCE [LARGE SCALE GENOMIC DNA]</scope>
    <source>
        <strain evidence="1 2">JCM 12662</strain>
    </source>
</reference>
<dbReference type="PANTHER" id="PTHR42820">
    <property type="entry name" value="SHORT-CHAIN DEHYDROGENASE REDUCTASE"/>
    <property type="match status" value="1"/>
</dbReference>
<protein>
    <submittedName>
        <fullName evidence="1">SDR family oxidoreductase</fullName>
    </submittedName>
</protein>
<name>A0ABN0X5I6_9LACT</name>
<gene>
    <name evidence="1" type="ORF">GCM10008932_05600</name>
</gene>
<evidence type="ECO:0000313" key="1">
    <source>
        <dbReference type="EMBL" id="GAA0355468.1"/>
    </source>
</evidence>
<comment type="caution">
    <text evidence="1">The sequence shown here is derived from an EMBL/GenBank/DDBJ whole genome shotgun (WGS) entry which is preliminary data.</text>
</comment>
<dbReference type="Gene3D" id="3.40.50.720">
    <property type="entry name" value="NAD(P)-binding Rossmann-like Domain"/>
    <property type="match status" value="1"/>
</dbReference>